<keyword evidence="4" id="KW-1185">Reference proteome</keyword>
<dbReference type="PROSITE" id="PS50097">
    <property type="entry name" value="BTB"/>
    <property type="match status" value="1"/>
</dbReference>
<dbReference type="SUPFAM" id="SSF54695">
    <property type="entry name" value="POZ domain"/>
    <property type="match status" value="1"/>
</dbReference>
<sequence length="318" mass="36445">MSGLDAPPAKRQRVEDAPVTRSKLWHDDGSVVLQAEGTQFRIHWSVLSLHSSFFRDMRSLPQPPDQPSLEGCPIIELPDSSTDVKHLLEVLYDPSVPHRPFRSLPLPFIASMVRMGRKYEFKNLLAAAVECLTYENPTTLDAYDKSNLKIGNIVAYTTTQIKMKKSLVFDTAVLARENDLLTILPCAYFRLIDFYTQEILDGLSATIRLPFPDQRSCILGREKLLKAQWEQHWILSDTRADGCRSKLNCIEGRKFCRDWGLKQGVTILSLKPDIADTTLCDLCWTSYSEEMHKGRKELWDKLPSFFDLPPWNELKNEL</sequence>
<dbReference type="CDD" id="cd18186">
    <property type="entry name" value="BTB_POZ_ZBTB_KLHL-like"/>
    <property type="match status" value="1"/>
</dbReference>
<proteinExistence type="predicted"/>
<evidence type="ECO:0000259" key="2">
    <source>
        <dbReference type="PROSITE" id="PS50097"/>
    </source>
</evidence>
<dbReference type="AlphaFoldDB" id="A0AAD6TVZ6"/>
<organism evidence="3 4">
    <name type="scientific">Mycena belliarum</name>
    <dbReference type="NCBI Taxonomy" id="1033014"/>
    <lineage>
        <taxon>Eukaryota</taxon>
        <taxon>Fungi</taxon>
        <taxon>Dikarya</taxon>
        <taxon>Basidiomycota</taxon>
        <taxon>Agaricomycotina</taxon>
        <taxon>Agaricomycetes</taxon>
        <taxon>Agaricomycetidae</taxon>
        <taxon>Agaricales</taxon>
        <taxon>Marasmiineae</taxon>
        <taxon>Mycenaceae</taxon>
        <taxon>Mycena</taxon>
    </lineage>
</organism>
<dbReference type="InterPro" id="IPR011333">
    <property type="entry name" value="SKP1/BTB/POZ_sf"/>
</dbReference>
<evidence type="ECO:0000313" key="4">
    <source>
        <dbReference type="Proteomes" id="UP001222325"/>
    </source>
</evidence>
<dbReference type="InterPro" id="IPR000210">
    <property type="entry name" value="BTB/POZ_dom"/>
</dbReference>
<name>A0AAD6TVZ6_9AGAR</name>
<dbReference type="SMART" id="SM00225">
    <property type="entry name" value="BTB"/>
    <property type="match status" value="1"/>
</dbReference>
<accession>A0AAD6TVZ6</accession>
<evidence type="ECO:0000313" key="3">
    <source>
        <dbReference type="EMBL" id="KAJ7079561.1"/>
    </source>
</evidence>
<reference evidence="3" key="1">
    <citation type="submission" date="2023-03" db="EMBL/GenBank/DDBJ databases">
        <title>Massive genome expansion in bonnet fungi (Mycena s.s.) driven by repeated elements and novel gene families across ecological guilds.</title>
        <authorList>
            <consortium name="Lawrence Berkeley National Laboratory"/>
            <person name="Harder C.B."/>
            <person name="Miyauchi S."/>
            <person name="Viragh M."/>
            <person name="Kuo A."/>
            <person name="Thoen E."/>
            <person name="Andreopoulos B."/>
            <person name="Lu D."/>
            <person name="Skrede I."/>
            <person name="Drula E."/>
            <person name="Henrissat B."/>
            <person name="Morin E."/>
            <person name="Kohler A."/>
            <person name="Barry K."/>
            <person name="LaButti K."/>
            <person name="Morin E."/>
            <person name="Salamov A."/>
            <person name="Lipzen A."/>
            <person name="Mereny Z."/>
            <person name="Hegedus B."/>
            <person name="Baldrian P."/>
            <person name="Stursova M."/>
            <person name="Weitz H."/>
            <person name="Taylor A."/>
            <person name="Grigoriev I.V."/>
            <person name="Nagy L.G."/>
            <person name="Martin F."/>
            <person name="Kauserud H."/>
        </authorList>
    </citation>
    <scope>NUCLEOTIDE SEQUENCE</scope>
    <source>
        <strain evidence="3">CBHHK173m</strain>
    </source>
</reference>
<dbReference type="Proteomes" id="UP001222325">
    <property type="component" value="Unassembled WGS sequence"/>
</dbReference>
<dbReference type="Gene3D" id="3.30.710.10">
    <property type="entry name" value="Potassium Channel Kv1.1, Chain A"/>
    <property type="match status" value="1"/>
</dbReference>
<comment type="caution">
    <text evidence="3">The sequence shown here is derived from an EMBL/GenBank/DDBJ whole genome shotgun (WGS) entry which is preliminary data.</text>
</comment>
<gene>
    <name evidence="3" type="ORF">B0H15DRAFT_787917</name>
</gene>
<dbReference type="EMBL" id="JARJCN010000059">
    <property type="protein sequence ID" value="KAJ7079561.1"/>
    <property type="molecule type" value="Genomic_DNA"/>
</dbReference>
<evidence type="ECO:0000256" key="1">
    <source>
        <dbReference type="SAM" id="MobiDB-lite"/>
    </source>
</evidence>
<feature type="domain" description="BTB" evidence="2">
    <location>
        <begin position="29"/>
        <end position="100"/>
    </location>
</feature>
<dbReference type="Pfam" id="PF00651">
    <property type="entry name" value="BTB"/>
    <property type="match status" value="1"/>
</dbReference>
<protein>
    <recommendedName>
        <fullName evidence="2">BTB domain-containing protein</fullName>
    </recommendedName>
</protein>
<feature type="region of interest" description="Disordered" evidence="1">
    <location>
        <begin position="1"/>
        <end position="20"/>
    </location>
</feature>